<accession>A0A4Z0M8T9</accession>
<organism evidence="3 4">
    <name type="scientific">Mangrovimicrobium sediminis</name>
    <dbReference type="NCBI Taxonomy" id="2562682"/>
    <lineage>
        <taxon>Bacteria</taxon>
        <taxon>Pseudomonadati</taxon>
        <taxon>Pseudomonadota</taxon>
        <taxon>Gammaproteobacteria</taxon>
        <taxon>Cellvibrionales</taxon>
        <taxon>Halieaceae</taxon>
        <taxon>Mangrovimicrobium</taxon>
    </lineage>
</organism>
<dbReference type="InterPro" id="IPR038678">
    <property type="entry name" value="Spondin_N_sf"/>
</dbReference>
<keyword evidence="4" id="KW-1185">Reference proteome</keyword>
<proteinExistence type="predicted"/>
<dbReference type="AlphaFoldDB" id="A0A4Z0M8T9"/>
<dbReference type="EMBL" id="SRLE01000002">
    <property type="protein sequence ID" value="TGD75715.1"/>
    <property type="molecule type" value="Genomic_DNA"/>
</dbReference>
<feature type="chain" id="PRO_5021303303" description="Spondin domain-containing protein" evidence="1">
    <location>
        <begin position="21"/>
        <end position="233"/>
    </location>
</feature>
<dbReference type="Gene3D" id="2.60.40.2130">
    <property type="entry name" value="F-spondin domain"/>
    <property type="match status" value="1"/>
</dbReference>
<protein>
    <recommendedName>
        <fullName evidence="2">Spondin domain-containing protein</fullName>
    </recommendedName>
</protein>
<comment type="caution">
    <text evidence="3">The sequence shown here is derived from an EMBL/GenBank/DDBJ whole genome shotgun (WGS) entry which is preliminary data.</text>
</comment>
<evidence type="ECO:0000313" key="4">
    <source>
        <dbReference type="Proteomes" id="UP000298050"/>
    </source>
</evidence>
<dbReference type="OrthoDB" id="264824at2"/>
<evidence type="ECO:0000259" key="2">
    <source>
        <dbReference type="PROSITE" id="PS51020"/>
    </source>
</evidence>
<evidence type="ECO:0000256" key="1">
    <source>
        <dbReference type="SAM" id="SignalP"/>
    </source>
</evidence>
<dbReference type="InterPro" id="IPR009465">
    <property type="entry name" value="Spondin_N"/>
</dbReference>
<gene>
    <name evidence="3" type="ORF">E4634_02215</name>
</gene>
<sequence>MKKSLSILSLLSLCSLPAGAADIDIEITNLTHGSFFTPFLVAAHADNVSLFASGEPASASLQAMAEGGDISGLVADAEAVNATLVTDPAGGLLAPGQAASTSLNTDDAPDNTRLSIVAMILPSNDGFMGLNSVEIPSEPGRYMFSVNAYDAGTEGNDEILGGGAPGDPGFPAPPPVMATSGTGGTGVAADAEGFVHIHRGVLGDADPSGGVSDIDATVHRWLNPVVRVVVTVN</sequence>
<dbReference type="PROSITE" id="PS51020">
    <property type="entry name" value="SPONDIN"/>
    <property type="match status" value="1"/>
</dbReference>
<feature type="domain" description="Spondin" evidence="2">
    <location>
        <begin position="1"/>
        <end position="186"/>
    </location>
</feature>
<evidence type="ECO:0000313" key="3">
    <source>
        <dbReference type="EMBL" id="TGD75715.1"/>
    </source>
</evidence>
<dbReference type="Pfam" id="PF06468">
    <property type="entry name" value="Spond_N"/>
    <property type="match status" value="1"/>
</dbReference>
<dbReference type="Proteomes" id="UP000298050">
    <property type="component" value="Unassembled WGS sequence"/>
</dbReference>
<feature type="signal peptide" evidence="1">
    <location>
        <begin position="1"/>
        <end position="20"/>
    </location>
</feature>
<dbReference type="RefSeq" id="WP_135440967.1">
    <property type="nucleotide sequence ID" value="NZ_SRLE01000002.1"/>
</dbReference>
<name>A0A4Z0M8T9_9GAMM</name>
<keyword evidence="1" id="KW-0732">Signal</keyword>
<reference evidence="3 4" key="1">
    <citation type="submission" date="2019-04" db="EMBL/GenBank/DDBJ databases">
        <title>Taxonomy of novel Haliea sp. from mangrove soil of West Coast of India.</title>
        <authorList>
            <person name="Verma A."/>
            <person name="Kumar P."/>
            <person name="Krishnamurthi S."/>
        </authorList>
    </citation>
    <scope>NUCLEOTIDE SEQUENCE [LARGE SCALE GENOMIC DNA]</scope>
    <source>
        <strain evidence="3 4">SAOS-164</strain>
    </source>
</reference>